<evidence type="ECO:0000256" key="1">
    <source>
        <dbReference type="SAM" id="MobiDB-lite"/>
    </source>
</evidence>
<keyword evidence="3" id="KW-1185">Reference proteome</keyword>
<organism evidence="2 3">
    <name type="scientific">Arthrobacter rhombi</name>
    <dbReference type="NCBI Taxonomy" id="71253"/>
    <lineage>
        <taxon>Bacteria</taxon>
        <taxon>Bacillati</taxon>
        <taxon>Actinomycetota</taxon>
        <taxon>Actinomycetes</taxon>
        <taxon>Micrococcales</taxon>
        <taxon>Micrococcaceae</taxon>
        <taxon>Arthrobacter</taxon>
    </lineage>
</organism>
<accession>A0A1R4G3J8</accession>
<evidence type="ECO:0000313" key="3">
    <source>
        <dbReference type="Proteomes" id="UP000195913"/>
    </source>
</evidence>
<dbReference type="Proteomes" id="UP000195913">
    <property type="component" value="Unassembled WGS sequence"/>
</dbReference>
<sequence length="72" mass="8345">MNNDKETREWVKGLFQNNGETRLNITEARTAPQDRAEDQQMREAMKSLFQDDEGDTRLNIADGTPKPYTDNQ</sequence>
<reference evidence="2 3" key="1">
    <citation type="submission" date="2017-02" db="EMBL/GenBank/DDBJ databases">
        <authorList>
            <person name="Peterson S.W."/>
        </authorList>
    </citation>
    <scope>NUCLEOTIDE SEQUENCE [LARGE SCALE GENOMIC DNA]</scope>
    <source>
        <strain evidence="2 3">B Ar 00.02</strain>
    </source>
</reference>
<feature type="region of interest" description="Disordered" evidence="1">
    <location>
        <begin position="49"/>
        <end position="72"/>
    </location>
</feature>
<proteinExistence type="predicted"/>
<gene>
    <name evidence="2" type="ORF">FM101_07445</name>
</gene>
<name>A0A1R4G3J8_9MICC</name>
<dbReference type="AlphaFoldDB" id="A0A1R4G3J8"/>
<protein>
    <submittedName>
        <fullName evidence="2">Uncharacterized protein</fullName>
    </submittedName>
</protein>
<evidence type="ECO:0000313" key="2">
    <source>
        <dbReference type="EMBL" id="SJM62731.1"/>
    </source>
</evidence>
<dbReference type="RefSeq" id="WP_086997678.1">
    <property type="nucleotide sequence ID" value="NZ_FUHW01000027.1"/>
</dbReference>
<dbReference type="EMBL" id="FUHW01000027">
    <property type="protein sequence ID" value="SJM62731.1"/>
    <property type="molecule type" value="Genomic_DNA"/>
</dbReference>